<organism evidence="1 2">
    <name type="scientific">Trifolium medium</name>
    <dbReference type="NCBI Taxonomy" id="97028"/>
    <lineage>
        <taxon>Eukaryota</taxon>
        <taxon>Viridiplantae</taxon>
        <taxon>Streptophyta</taxon>
        <taxon>Embryophyta</taxon>
        <taxon>Tracheophyta</taxon>
        <taxon>Spermatophyta</taxon>
        <taxon>Magnoliopsida</taxon>
        <taxon>eudicotyledons</taxon>
        <taxon>Gunneridae</taxon>
        <taxon>Pentapetalae</taxon>
        <taxon>rosids</taxon>
        <taxon>fabids</taxon>
        <taxon>Fabales</taxon>
        <taxon>Fabaceae</taxon>
        <taxon>Papilionoideae</taxon>
        <taxon>50 kb inversion clade</taxon>
        <taxon>NPAAA clade</taxon>
        <taxon>Hologalegina</taxon>
        <taxon>IRL clade</taxon>
        <taxon>Trifolieae</taxon>
        <taxon>Trifolium</taxon>
    </lineage>
</organism>
<proteinExistence type="predicted"/>
<keyword evidence="2" id="KW-1185">Reference proteome</keyword>
<protein>
    <submittedName>
        <fullName evidence="1">Uncharacterized protein</fullName>
    </submittedName>
</protein>
<dbReference type="AlphaFoldDB" id="A0A392QKU1"/>
<evidence type="ECO:0000313" key="1">
    <source>
        <dbReference type="EMBL" id="MCI24472.1"/>
    </source>
</evidence>
<accession>A0A392QKU1</accession>
<sequence>MVKLDMTSSKLDGMVPERLLDDKFNFCNCFNSPSTVGIGPLNEFPLRSRDSRGCEMEKSDGILPSILFLLKFKFRNK</sequence>
<evidence type="ECO:0000313" key="2">
    <source>
        <dbReference type="Proteomes" id="UP000265520"/>
    </source>
</evidence>
<reference evidence="1 2" key="1">
    <citation type="journal article" date="2018" name="Front. Plant Sci.">
        <title>Red Clover (Trifolium pratense) and Zigzag Clover (T. medium) - A Picture of Genomic Similarities and Differences.</title>
        <authorList>
            <person name="Dluhosova J."/>
            <person name="Istvanek J."/>
            <person name="Nedelnik J."/>
            <person name="Repkova J."/>
        </authorList>
    </citation>
    <scope>NUCLEOTIDE SEQUENCE [LARGE SCALE GENOMIC DNA]</scope>
    <source>
        <strain evidence="2">cv. 10/8</strain>
        <tissue evidence="1">Leaf</tissue>
    </source>
</reference>
<name>A0A392QKU1_9FABA</name>
<dbReference type="Proteomes" id="UP000265520">
    <property type="component" value="Unassembled WGS sequence"/>
</dbReference>
<comment type="caution">
    <text evidence="1">The sequence shown here is derived from an EMBL/GenBank/DDBJ whole genome shotgun (WGS) entry which is preliminary data.</text>
</comment>
<feature type="non-terminal residue" evidence="1">
    <location>
        <position position="77"/>
    </location>
</feature>
<dbReference type="EMBL" id="LXQA010141673">
    <property type="protein sequence ID" value="MCI24472.1"/>
    <property type="molecule type" value="Genomic_DNA"/>
</dbReference>